<comment type="subcellular location">
    <subcellularLocation>
        <location evidence="7">Cytoplasm</location>
    </subcellularLocation>
</comment>
<keyword evidence="3 7" id="KW-0489">Methyltransferase</keyword>
<accession>A0A941DMV6</accession>
<dbReference type="Gene3D" id="3.40.50.150">
    <property type="entry name" value="Vaccinia Virus protein VP39"/>
    <property type="match status" value="1"/>
</dbReference>
<evidence type="ECO:0000313" key="10">
    <source>
        <dbReference type="EMBL" id="MBR7782554.1"/>
    </source>
</evidence>
<dbReference type="RefSeq" id="WP_212687857.1">
    <property type="nucleotide sequence ID" value="NZ_JAGSPN010000006.1"/>
</dbReference>
<keyword evidence="6 7" id="KW-0694">RNA-binding</keyword>
<reference evidence="10" key="1">
    <citation type="submission" date="2021-04" db="EMBL/GenBank/DDBJ databases">
        <title>novel species isolated from subtropical streams in China.</title>
        <authorList>
            <person name="Lu H."/>
        </authorList>
    </citation>
    <scope>NUCLEOTIDE SEQUENCE</scope>
    <source>
        <strain evidence="10">LFS511W</strain>
    </source>
</reference>
<feature type="binding site" evidence="7 8">
    <location>
        <position position="106"/>
    </location>
    <ligand>
        <name>S-adenosyl-L-methionine</name>
        <dbReference type="ChEBI" id="CHEBI:59789"/>
    </ligand>
</feature>
<dbReference type="GO" id="GO:0005829">
    <property type="term" value="C:cytosol"/>
    <property type="evidence" value="ECO:0007669"/>
    <property type="project" value="TreeGrafter"/>
</dbReference>
<comment type="caution">
    <text evidence="10">The sequence shown here is derived from an EMBL/GenBank/DDBJ whole genome shotgun (WGS) entry which is preliminary data.</text>
</comment>
<dbReference type="FunFam" id="1.10.8.100:FF:000001">
    <property type="entry name" value="Ribosomal RNA small subunit methyltransferase A"/>
    <property type="match status" value="1"/>
</dbReference>
<dbReference type="InterPro" id="IPR020596">
    <property type="entry name" value="rRNA_Ade_Mease_Trfase_CS"/>
</dbReference>
<dbReference type="PANTHER" id="PTHR11727">
    <property type="entry name" value="DIMETHYLADENOSINE TRANSFERASE"/>
    <property type="match status" value="1"/>
</dbReference>
<dbReference type="InterPro" id="IPR020598">
    <property type="entry name" value="rRNA_Ade_methylase_Trfase_N"/>
</dbReference>
<dbReference type="Gene3D" id="1.10.8.100">
    <property type="entry name" value="Ribosomal RNA adenine dimethylase-like, domain 2"/>
    <property type="match status" value="1"/>
</dbReference>
<dbReference type="PROSITE" id="PS51689">
    <property type="entry name" value="SAM_RNA_A_N6_MT"/>
    <property type="match status" value="1"/>
</dbReference>
<comment type="catalytic activity">
    <reaction evidence="7">
        <text>adenosine(1518)/adenosine(1519) in 16S rRNA + 4 S-adenosyl-L-methionine = N(6)-dimethyladenosine(1518)/N(6)-dimethyladenosine(1519) in 16S rRNA + 4 S-adenosyl-L-homocysteine + 4 H(+)</text>
        <dbReference type="Rhea" id="RHEA:19609"/>
        <dbReference type="Rhea" id="RHEA-COMP:10232"/>
        <dbReference type="Rhea" id="RHEA-COMP:10233"/>
        <dbReference type="ChEBI" id="CHEBI:15378"/>
        <dbReference type="ChEBI" id="CHEBI:57856"/>
        <dbReference type="ChEBI" id="CHEBI:59789"/>
        <dbReference type="ChEBI" id="CHEBI:74411"/>
        <dbReference type="ChEBI" id="CHEBI:74493"/>
        <dbReference type="EC" id="2.1.1.182"/>
    </reaction>
</comment>
<evidence type="ECO:0000256" key="2">
    <source>
        <dbReference type="ARBA" id="ARBA00022552"/>
    </source>
</evidence>
<proteinExistence type="inferred from homology"/>
<evidence type="ECO:0000313" key="11">
    <source>
        <dbReference type="Proteomes" id="UP000680067"/>
    </source>
</evidence>
<dbReference type="InterPro" id="IPR029063">
    <property type="entry name" value="SAM-dependent_MTases_sf"/>
</dbReference>
<dbReference type="Proteomes" id="UP000680067">
    <property type="component" value="Unassembled WGS sequence"/>
</dbReference>
<evidence type="ECO:0000256" key="4">
    <source>
        <dbReference type="ARBA" id="ARBA00022679"/>
    </source>
</evidence>
<dbReference type="PANTHER" id="PTHR11727:SF7">
    <property type="entry name" value="DIMETHYLADENOSINE TRANSFERASE-RELATED"/>
    <property type="match status" value="1"/>
</dbReference>
<dbReference type="NCBIfam" id="TIGR00755">
    <property type="entry name" value="ksgA"/>
    <property type="match status" value="1"/>
</dbReference>
<dbReference type="SMART" id="SM00650">
    <property type="entry name" value="rADc"/>
    <property type="match status" value="1"/>
</dbReference>
<dbReference type="InterPro" id="IPR011530">
    <property type="entry name" value="rRNA_adenine_dimethylase"/>
</dbReference>
<dbReference type="GO" id="GO:0003723">
    <property type="term" value="F:RNA binding"/>
    <property type="evidence" value="ECO:0007669"/>
    <property type="project" value="UniProtKB-UniRule"/>
</dbReference>
<dbReference type="EC" id="2.1.1.182" evidence="7"/>
<evidence type="ECO:0000256" key="8">
    <source>
        <dbReference type="PROSITE-ProRule" id="PRU01026"/>
    </source>
</evidence>
<dbReference type="InterPro" id="IPR001737">
    <property type="entry name" value="KsgA/Erm"/>
</dbReference>
<dbReference type="HAMAP" id="MF_00607">
    <property type="entry name" value="16SrRNA_methyltr_A"/>
    <property type="match status" value="1"/>
</dbReference>
<feature type="domain" description="Ribosomal RNA adenine methylase transferase N-terminal" evidence="9">
    <location>
        <begin position="19"/>
        <end position="191"/>
    </location>
</feature>
<dbReference type="SUPFAM" id="SSF53335">
    <property type="entry name" value="S-adenosyl-L-methionine-dependent methyltransferases"/>
    <property type="match status" value="1"/>
</dbReference>
<sequence length="262" mass="29462">MKHIARKRFGQNFLTDDGVLHQIIRGIGPGKDDVMVEIGPGLAAMTNLLLQAMPHMHVVELDRDLVARLKKSYPAERLTVHEGDALKFDFLSIPVPEGKKLRVVGNLPYNISSPLLFHLATISEHVLDQHFMLQKEVVERMVAEPGSKVYGRLSVMLQWRYHMELLFVVPPEAFDPPPKVDSAIVRMIPRKDVPACDVAALEEVVTKAFTQRRKVIRNCLSGMFTEEELLQAGADPQARPETISLEVYVALANLWSQKTPKS</sequence>
<keyword evidence="11" id="KW-1185">Reference proteome</keyword>
<keyword evidence="4 7" id="KW-0808">Transferase</keyword>
<dbReference type="Pfam" id="PF00398">
    <property type="entry name" value="RrnaAD"/>
    <property type="match status" value="1"/>
</dbReference>
<evidence type="ECO:0000256" key="3">
    <source>
        <dbReference type="ARBA" id="ARBA00022603"/>
    </source>
</evidence>
<comment type="function">
    <text evidence="7">Specifically dimethylates two adjacent adenosines (A1518 and A1519) in the loop of a conserved hairpin near the 3'-end of 16S rRNA in the 30S particle. May play a critical role in biogenesis of 30S subunits.</text>
</comment>
<evidence type="ECO:0000256" key="6">
    <source>
        <dbReference type="ARBA" id="ARBA00022884"/>
    </source>
</evidence>
<feature type="binding site" evidence="7 8">
    <location>
        <position position="84"/>
    </location>
    <ligand>
        <name>S-adenosyl-L-methionine</name>
        <dbReference type="ChEBI" id="CHEBI:59789"/>
    </ligand>
</feature>
<feature type="binding site" evidence="7 8">
    <location>
        <position position="12"/>
    </location>
    <ligand>
        <name>S-adenosyl-L-methionine</name>
        <dbReference type="ChEBI" id="CHEBI:59789"/>
    </ligand>
</feature>
<gene>
    <name evidence="7 10" type="primary">rsmA</name>
    <name evidence="7" type="synonym">ksgA</name>
    <name evidence="10" type="ORF">KDM89_10385</name>
</gene>
<evidence type="ECO:0000256" key="7">
    <source>
        <dbReference type="HAMAP-Rule" id="MF_00607"/>
    </source>
</evidence>
<evidence type="ECO:0000259" key="9">
    <source>
        <dbReference type="SMART" id="SM00650"/>
    </source>
</evidence>
<keyword evidence="2 7" id="KW-0698">rRNA processing</keyword>
<protein>
    <recommendedName>
        <fullName evidence="7">Ribosomal RNA small subunit methyltransferase A</fullName>
        <ecNumber evidence="7">2.1.1.182</ecNumber>
    </recommendedName>
    <alternativeName>
        <fullName evidence="7">16S rRNA (adenine(1518)-N(6)/adenine(1519)-N(6))-dimethyltransferase</fullName>
    </alternativeName>
    <alternativeName>
        <fullName evidence="7">16S rRNA dimethyladenosine transferase</fullName>
    </alternativeName>
    <alternativeName>
        <fullName evidence="7">16S rRNA dimethylase</fullName>
    </alternativeName>
    <alternativeName>
        <fullName evidence="7">S-adenosylmethionine-6-N', N'-adenosyl(rRNA) dimethyltransferase</fullName>
    </alternativeName>
</protein>
<feature type="binding site" evidence="7 8">
    <location>
        <position position="14"/>
    </location>
    <ligand>
        <name>S-adenosyl-L-methionine</name>
        <dbReference type="ChEBI" id="CHEBI:59789"/>
    </ligand>
</feature>
<feature type="binding site" evidence="7 8">
    <location>
        <position position="39"/>
    </location>
    <ligand>
        <name>S-adenosyl-L-methionine</name>
        <dbReference type="ChEBI" id="CHEBI:59789"/>
    </ligand>
</feature>
<organism evidence="10 11">
    <name type="scientific">Undibacterium luofuense</name>
    <dbReference type="NCBI Taxonomy" id="2828733"/>
    <lineage>
        <taxon>Bacteria</taxon>
        <taxon>Pseudomonadati</taxon>
        <taxon>Pseudomonadota</taxon>
        <taxon>Betaproteobacteria</taxon>
        <taxon>Burkholderiales</taxon>
        <taxon>Oxalobacteraceae</taxon>
        <taxon>Undibacterium</taxon>
    </lineage>
</organism>
<keyword evidence="1 7" id="KW-0963">Cytoplasm</keyword>
<dbReference type="GO" id="GO:0052908">
    <property type="term" value="F:16S rRNA (adenine(1518)-N(6)/adenine(1519)-N(6))-dimethyltransferase activity"/>
    <property type="evidence" value="ECO:0007669"/>
    <property type="project" value="UniProtKB-EC"/>
</dbReference>
<dbReference type="InterPro" id="IPR023165">
    <property type="entry name" value="rRNA_Ade_diMease-like_C"/>
</dbReference>
<dbReference type="EMBL" id="JAGSPN010000006">
    <property type="protein sequence ID" value="MBR7782554.1"/>
    <property type="molecule type" value="Genomic_DNA"/>
</dbReference>
<dbReference type="PROSITE" id="PS01131">
    <property type="entry name" value="RRNA_A_DIMETH"/>
    <property type="match status" value="1"/>
</dbReference>
<keyword evidence="5 7" id="KW-0949">S-adenosyl-L-methionine</keyword>
<name>A0A941DMV6_9BURK</name>
<dbReference type="AlphaFoldDB" id="A0A941DMV6"/>
<feature type="binding site" evidence="7 8">
    <location>
        <position position="60"/>
    </location>
    <ligand>
        <name>S-adenosyl-L-methionine</name>
        <dbReference type="ChEBI" id="CHEBI:59789"/>
    </ligand>
</feature>
<evidence type="ECO:0000256" key="5">
    <source>
        <dbReference type="ARBA" id="ARBA00022691"/>
    </source>
</evidence>
<evidence type="ECO:0000256" key="1">
    <source>
        <dbReference type="ARBA" id="ARBA00022490"/>
    </source>
</evidence>
<comment type="similarity">
    <text evidence="7">Belongs to the class I-like SAM-binding methyltransferase superfamily. rRNA adenine N(6)-methyltransferase family. RsmA subfamily.</text>
</comment>